<feature type="region of interest" description="Disordered" evidence="1">
    <location>
        <begin position="378"/>
        <end position="399"/>
    </location>
</feature>
<dbReference type="EMBL" id="CAVMBE010000089">
    <property type="protein sequence ID" value="CAK4033610.1"/>
    <property type="molecule type" value="Genomic_DNA"/>
</dbReference>
<sequence length="492" mass="55617">MLLKPMLLFGYGLLYTNAKPLSDIFDVCMDQKLSSSCHKIFETNPKKEAKPLNTAWEHIEAMNEAAVKALGKDSYEGDEEIRRLATRFFGIKPKRTTVGKPPRAVVKEELPDSGSLDSSKMHRVEFFFNKMKDLINGEAIDKSGHYEKKVSLACDSDYMDVQRETEMLESEIGQMIRQPGTHGNGMTLQAWLKSFKQEKVSKDSVWMKSLSPELSYFPISETRHPTDLNGLPFPRDKNGISHICQLPINAVTMSTTDYIFEAAKDGTYKGEEEKHHARLILCPRAIQGSKRMAGIEKDLLPNGEQSKNTMLESLGTGTLAFYHELWHLQAMMNRDPRYGQFPDSDVHWAKCDRDGKDQCKKLTKNWWLKKTGFTDRDVLNPEGHMGSAGSTSSSSSEGKSSALGAMAATYLSLYDMAQPVSQELRPLPQSAKQGMGQAGLFNPDNYVWFAYAVYLHAKRPSDHWSSGYCKKRPETFEESMTPITGQWQFRFP</sequence>
<dbReference type="AlphaFoldDB" id="A0AAI9EEX9"/>
<name>A0AAI9EEX9_9PEZI</name>
<feature type="chain" id="PRO_5042506692" description="Lysine-specific metallo-endopeptidase domain-containing protein" evidence="2">
    <location>
        <begin position="19"/>
        <end position="492"/>
    </location>
</feature>
<evidence type="ECO:0008006" key="5">
    <source>
        <dbReference type="Google" id="ProtNLM"/>
    </source>
</evidence>
<gene>
    <name evidence="3" type="ORF">LECACI_7A008768</name>
</gene>
<comment type="caution">
    <text evidence="3">The sequence shown here is derived from an EMBL/GenBank/DDBJ whole genome shotgun (WGS) entry which is preliminary data.</text>
</comment>
<evidence type="ECO:0000313" key="3">
    <source>
        <dbReference type="EMBL" id="CAK4033610.1"/>
    </source>
</evidence>
<evidence type="ECO:0000256" key="2">
    <source>
        <dbReference type="SAM" id="SignalP"/>
    </source>
</evidence>
<keyword evidence="4" id="KW-1185">Reference proteome</keyword>
<reference evidence="3" key="1">
    <citation type="submission" date="2023-11" db="EMBL/GenBank/DDBJ databases">
        <authorList>
            <person name="Alioto T."/>
            <person name="Alioto T."/>
            <person name="Gomez Garrido J."/>
        </authorList>
    </citation>
    <scope>NUCLEOTIDE SEQUENCE</scope>
</reference>
<feature type="signal peptide" evidence="2">
    <location>
        <begin position="1"/>
        <end position="18"/>
    </location>
</feature>
<evidence type="ECO:0000313" key="4">
    <source>
        <dbReference type="Proteomes" id="UP001296104"/>
    </source>
</evidence>
<proteinExistence type="predicted"/>
<keyword evidence="2" id="KW-0732">Signal</keyword>
<organism evidence="3 4">
    <name type="scientific">Lecanosticta acicola</name>
    <dbReference type="NCBI Taxonomy" id="111012"/>
    <lineage>
        <taxon>Eukaryota</taxon>
        <taxon>Fungi</taxon>
        <taxon>Dikarya</taxon>
        <taxon>Ascomycota</taxon>
        <taxon>Pezizomycotina</taxon>
        <taxon>Dothideomycetes</taxon>
        <taxon>Dothideomycetidae</taxon>
        <taxon>Mycosphaerellales</taxon>
        <taxon>Mycosphaerellaceae</taxon>
        <taxon>Lecanosticta</taxon>
    </lineage>
</organism>
<evidence type="ECO:0000256" key="1">
    <source>
        <dbReference type="SAM" id="MobiDB-lite"/>
    </source>
</evidence>
<accession>A0AAI9EEX9</accession>
<protein>
    <recommendedName>
        <fullName evidence="5">Lysine-specific metallo-endopeptidase domain-containing protein</fullName>
    </recommendedName>
</protein>
<dbReference type="Proteomes" id="UP001296104">
    <property type="component" value="Unassembled WGS sequence"/>
</dbReference>
<feature type="compositionally biased region" description="Low complexity" evidence="1">
    <location>
        <begin position="387"/>
        <end position="399"/>
    </location>
</feature>